<proteinExistence type="predicted"/>
<name>A0ABT6C8B2_9MICO</name>
<comment type="caution">
    <text evidence="3">The sequence shown here is derived from an EMBL/GenBank/DDBJ whole genome shotgun (WGS) entry which is preliminary data.</text>
</comment>
<evidence type="ECO:0000313" key="3">
    <source>
        <dbReference type="EMBL" id="MDF8265173.1"/>
    </source>
</evidence>
<reference evidence="3 4" key="1">
    <citation type="submission" date="2023-03" db="EMBL/GenBank/DDBJ databases">
        <title>YIM 133296 draft genome.</title>
        <authorList>
            <person name="Xiong L."/>
        </authorList>
    </citation>
    <scope>NUCLEOTIDE SEQUENCE [LARGE SCALE GENOMIC DNA]</scope>
    <source>
        <strain evidence="3 4">YIM 133296</strain>
    </source>
</reference>
<evidence type="ECO:0000313" key="4">
    <source>
        <dbReference type="Proteomes" id="UP001528912"/>
    </source>
</evidence>
<evidence type="ECO:0000259" key="2">
    <source>
        <dbReference type="SMART" id="SM00487"/>
    </source>
</evidence>
<feature type="domain" description="Helicase ATP-binding" evidence="2">
    <location>
        <begin position="11"/>
        <end position="361"/>
    </location>
</feature>
<keyword evidence="4" id="KW-1185">Reference proteome</keyword>
<dbReference type="SMART" id="SM00487">
    <property type="entry name" value="DEXDc"/>
    <property type="match status" value="1"/>
</dbReference>
<organism evidence="3 4">
    <name type="scientific">Luteipulveratus flavus</name>
    <dbReference type="NCBI Taxonomy" id="3031728"/>
    <lineage>
        <taxon>Bacteria</taxon>
        <taxon>Bacillati</taxon>
        <taxon>Actinomycetota</taxon>
        <taxon>Actinomycetes</taxon>
        <taxon>Micrococcales</taxon>
        <taxon>Dermacoccaceae</taxon>
        <taxon>Luteipulveratus</taxon>
    </lineage>
</organism>
<feature type="compositionally biased region" description="Low complexity" evidence="1">
    <location>
        <begin position="734"/>
        <end position="748"/>
    </location>
</feature>
<sequence>MSARPFSADSVLAGLTTFQRRTVDHVMRRFHGDDRDEPLSRHFLVADETGLGKSIVAKGVIARTIERLEHDPSINRIDIVYVCSNTDLAKQNLNRLNVTGERETAFPSRLTLLAKHSRTLASSADRNTKKPVNLVSFTPGTSFDHGNRAGKGEERAMVFLMLVEALTKKHGQLTKPRESALYLMLQGSVSTRQRFRDRYVGDLRREIGESGPDPRIVTEFIRAVRSRPLVGGHGLLTRVDRVLDELEGRRKMPDDLWDRVAHLTGELRATLAQCSVATLEPDLIILDEFQRFRMLLDPDTPQGELAHHLFVYPDARVLLLSATPYKPFTYGEEEENHADDFYALLNFLGRADRPVINVDEIRRDFATYRDALRSGRDVEQVRGALGDSLRKVMSRWERPVITAEAGTRECVRVAGDISASDLSGYVAIQRVADLVSHERDHGLVTPEYWKSAPYFASFCQGYRLGTRLQDERTQDDDAQVRSALRAAQAISVEGVRAFKPLDPGGARMRALVGDTLDQGWWRFLWMPPSLPYLQPGGVYADEVAQTMTKRLLFSSWQATPTAVASVLSYEAERRIAEGTSYTANTTEARARIPQGLSFPMRAGKPGRMSTLLVMWPLTRLASLGDPRALARANDGALSSPEAVAVVRDALRDTYGSTDGDEGASDTDLTDEGALRPNVWRVAFSDRANWIGGDIDDVDRSEDVPLADGVYPVVEAFRTVRGSSTPSDEGDHPDAVQSSGVQQHVSQAANALDGPRAAPSEDDLDVLARVALFAPGCISLRVIRRLAEAAGGAEVTEDGIHCAAATLADGLRSLFNRPDVTKLVDPRGDSRRPYWSQVLQYAADGNLEAVLDEWLLHFWADGGGQPLTDESLAALIDRAGRSISLRGVPYQALDVQNLQQPIPMGVGFALRYGARQATADGDARQPEVRAAFNSPFWPFVLASTSVGQEGIDFHWWCHSIFHWNTPANPVDFEQREGRVDRFRGHAVRKNIADRHGKALLADDSGNPWSRAYSVATEFRETYGDFTPDWVFPGPARIERHVAPLAFSTDGARYDSVRRDVALYRLALGQPRQEDLVNALRERQLSEDGVAALRIDLTPPGDELHSV</sequence>
<protein>
    <recommendedName>
        <fullName evidence="2">Helicase ATP-binding domain-containing protein</fullName>
    </recommendedName>
</protein>
<dbReference type="InterPro" id="IPR014001">
    <property type="entry name" value="Helicase_ATP-bd"/>
</dbReference>
<dbReference type="Proteomes" id="UP001528912">
    <property type="component" value="Unassembled WGS sequence"/>
</dbReference>
<accession>A0ABT6C8B2</accession>
<feature type="region of interest" description="Disordered" evidence="1">
    <location>
        <begin position="720"/>
        <end position="756"/>
    </location>
</feature>
<gene>
    <name evidence="3" type="ORF">P4R38_13030</name>
</gene>
<dbReference type="SUPFAM" id="SSF52540">
    <property type="entry name" value="P-loop containing nucleoside triphosphate hydrolases"/>
    <property type="match status" value="2"/>
</dbReference>
<dbReference type="InterPro" id="IPR027417">
    <property type="entry name" value="P-loop_NTPase"/>
</dbReference>
<dbReference type="RefSeq" id="WP_277192498.1">
    <property type="nucleotide sequence ID" value="NZ_JAROAV010000032.1"/>
</dbReference>
<evidence type="ECO:0000256" key="1">
    <source>
        <dbReference type="SAM" id="MobiDB-lite"/>
    </source>
</evidence>
<dbReference type="EMBL" id="JAROAV010000032">
    <property type="protein sequence ID" value="MDF8265173.1"/>
    <property type="molecule type" value="Genomic_DNA"/>
</dbReference>
<dbReference type="Gene3D" id="3.40.50.300">
    <property type="entry name" value="P-loop containing nucleotide triphosphate hydrolases"/>
    <property type="match status" value="2"/>
</dbReference>